<sequence>MGASIQLAPSQADFPPVTLHFPLEGGTMGLPDGRQITFTPRGAQMPPTAQPVALVNEVVARVYGVTDSEMITRAAESEVPDEAMTDVDVDDADGGRATVEVGQLDAPYSVFGEEDTATEDGLIAFRSFSSVAVGGGEEMAGDEHADDETATADENISPHHHLPSTFTAPNRKAAKSNKPTKLHTTTSTPEPYPDAQYYGFNSDGEFEGFSEPESISEERSEYQPDEEDDEDERDGEIELVGRKRGKKTVGRIKTNTEGI</sequence>
<keyword evidence="3" id="KW-1185">Reference proteome</keyword>
<name>A0A9P4PGC4_9PLEO</name>
<evidence type="ECO:0000313" key="2">
    <source>
        <dbReference type="EMBL" id="KAF2444565.1"/>
    </source>
</evidence>
<dbReference type="AlphaFoldDB" id="A0A9P4PGC4"/>
<organism evidence="2 3">
    <name type="scientific">Karstenula rhodostoma CBS 690.94</name>
    <dbReference type="NCBI Taxonomy" id="1392251"/>
    <lineage>
        <taxon>Eukaryota</taxon>
        <taxon>Fungi</taxon>
        <taxon>Dikarya</taxon>
        <taxon>Ascomycota</taxon>
        <taxon>Pezizomycotina</taxon>
        <taxon>Dothideomycetes</taxon>
        <taxon>Pleosporomycetidae</taxon>
        <taxon>Pleosporales</taxon>
        <taxon>Massarineae</taxon>
        <taxon>Didymosphaeriaceae</taxon>
        <taxon>Karstenula</taxon>
    </lineage>
</organism>
<proteinExistence type="predicted"/>
<comment type="caution">
    <text evidence="2">The sequence shown here is derived from an EMBL/GenBank/DDBJ whole genome shotgun (WGS) entry which is preliminary data.</text>
</comment>
<feature type="compositionally biased region" description="Acidic residues" evidence="1">
    <location>
        <begin position="223"/>
        <end position="237"/>
    </location>
</feature>
<evidence type="ECO:0000313" key="3">
    <source>
        <dbReference type="Proteomes" id="UP000799764"/>
    </source>
</evidence>
<gene>
    <name evidence="2" type="ORF">P171DRAFT_444711</name>
</gene>
<dbReference type="OrthoDB" id="10621813at2759"/>
<protein>
    <submittedName>
        <fullName evidence="2">Uncharacterized protein</fullName>
    </submittedName>
</protein>
<feature type="region of interest" description="Disordered" evidence="1">
    <location>
        <begin position="154"/>
        <end position="259"/>
    </location>
</feature>
<feature type="compositionally biased region" description="Basic residues" evidence="1">
    <location>
        <begin position="172"/>
        <end position="181"/>
    </location>
</feature>
<reference evidence="2" key="1">
    <citation type="journal article" date="2020" name="Stud. Mycol.">
        <title>101 Dothideomycetes genomes: a test case for predicting lifestyles and emergence of pathogens.</title>
        <authorList>
            <person name="Haridas S."/>
            <person name="Albert R."/>
            <person name="Binder M."/>
            <person name="Bloem J."/>
            <person name="Labutti K."/>
            <person name="Salamov A."/>
            <person name="Andreopoulos B."/>
            <person name="Baker S."/>
            <person name="Barry K."/>
            <person name="Bills G."/>
            <person name="Bluhm B."/>
            <person name="Cannon C."/>
            <person name="Castanera R."/>
            <person name="Culley D."/>
            <person name="Daum C."/>
            <person name="Ezra D."/>
            <person name="Gonzalez J."/>
            <person name="Henrissat B."/>
            <person name="Kuo A."/>
            <person name="Liang C."/>
            <person name="Lipzen A."/>
            <person name="Lutzoni F."/>
            <person name="Magnuson J."/>
            <person name="Mondo S."/>
            <person name="Nolan M."/>
            <person name="Ohm R."/>
            <person name="Pangilinan J."/>
            <person name="Park H.-J."/>
            <person name="Ramirez L."/>
            <person name="Alfaro M."/>
            <person name="Sun H."/>
            <person name="Tritt A."/>
            <person name="Yoshinaga Y."/>
            <person name="Zwiers L.-H."/>
            <person name="Turgeon B."/>
            <person name="Goodwin S."/>
            <person name="Spatafora J."/>
            <person name="Crous P."/>
            <person name="Grigoriev I."/>
        </authorList>
    </citation>
    <scope>NUCLEOTIDE SEQUENCE</scope>
    <source>
        <strain evidence="2">CBS 690.94</strain>
    </source>
</reference>
<dbReference type="EMBL" id="MU001501">
    <property type="protein sequence ID" value="KAF2444565.1"/>
    <property type="molecule type" value="Genomic_DNA"/>
</dbReference>
<evidence type="ECO:0000256" key="1">
    <source>
        <dbReference type="SAM" id="MobiDB-lite"/>
    </source>
</evidence>
<accession>A0A9P4PGC4</accession>
<dbReference type="Proteomes" id="UP000799764">
    <property type="component" value="Unassembled WGS sequence"/>
</dbReference>